<sequence>MKTRHFAAPLLALVLLGSSGLSIAADSQTPTGTPQSGMHEQSMMHGGMMGDHMMAGGMMKDCSLMGQLPPGNEKLAMQMHGEMMKAMGDIMLKYADKIQTPPSK</sequence>
<feature type="chain" id="PRO_5020344293" description="DUF305 domain-containing protein" evidence="2">
    <location>
        <begin position="25"/>
        <end position="104"/>
    </location>
</feature>
<evidence type="ECO:0000256" key="1">
    <source>
        <dbReference type="SAM" id="MobiDB-lite"/>
    </source>
</evidence>
<gene>
    <name evidence="3" type="ORF">FAZ95_32195</name>
</gene>
<evidence type="ECO:0000256" key="2">
    <source>
        <dbReference type="SAM" id="SignalP"/>
    </source>
</evidence>
<keyword evidence="4" id="KW-1185">Reference proteome</keyword>
<proteinExistence type="predicted"/>
<reference evidence="3 4" key="1">
    <citation type="submission" date="2019-05" db="EMBL/GenBank/DDBJ databases">
        <title>Burkholderia sp. DHOD12, isolated from subtropical forest soil.</title>
        <authorList>
            <person name="Gao Z.-H."/>
            <person name="Qiu L.-H."/>
        </authorList>
    </citation>
    <scope>NUCLEOTIDE SEQUENCE [LARGE SCALE GENOMIC DNA]</scope>
    <source>
        <strain evidence="3 4">DHOD12</strain>
    </source>
</reference>
<keyword evidence="2" id="KW-0732">Signal</keyword>
<dbReference type="KEGG" id="tvl:FAZ95_32195"/>
<evidence type="ECO:0008006" key="5">
    <source>
        <dbReference type="Google" id="ProtNLM"/>
    </source>
</evidence>
<evidence type="ECO:0000313" key="4">
    <source>
        <dbReference type="Proteomes" id="UP000298656"/>
    </source>
</evidence>
<dbReference type="OrthoDB" id="8641977at2"/>
<name>A0A4P8J3S2_9BURK</name>
<evidence type="ECO:0000313" key="3">
    <source>
        <dbReference type="EMBL" id="QCP54953.1"/>
    </source>
</evidence>
<dbReference type="Proteomes" id="UP000298656">
    <property type="component" value="Chromosome 2"/>
</dbReference>
<dbReference type="EMBL" id="CP040078">
    <property type="protein sequence ID" value="QCP54953.1"/>
    <property type="molecule type" value="Genomic_DNA"/>
</dbReference>
<protein>
    <recommendedName>
        <fullName evidence="5">DUF305 domain-containing protein</fullName>
    </recommendedName>
</protein>
<accession>A0A4P8J3S2</accession>
<feature type="compositionally biased region" description="Polar residues" evidence="1">
    <location>
        <begin position="28"/>
        <end position="39"/>
    </location>
</feature>
<dbReference type="AlphaFoldDB" id="A0A4P8J3S2"/>
<feature type="signal peptide" evidence="2">
    <location>
        <begin position="1"/>
        <end position="24"/>
    </location>
</feature>
<feature type="region of interest" description="Disordered" evidence="1">
    <location>
        <begin position="25"/>
        <end position="46"/>
    </location>
</feature>
<organism evidence="3 4">
    <name type="scientific">Trinickia violacea</name>
    <dbReference type="NCBI Taxonomy" id="2571746"/>
    <lineage>
        <taxon>Bacteria</taxon>
        <taxon>Pseudomonadati</taxon>
        <taxon>Pseudomonadota</taxon>
        <taxon>Betaproteobacteria</taxon>
        <taxon>Burkholderiales</taxon>
        <taxon>Burkholderiaceae</taxon>
        <taxon>Trinickia</taxon>
    </lineage>
</organism>